<evidence type="ECO:0000256" key="12">
    <source>
        <dbReference type="SAM" id="Coils"/>
    </source>
</evidence>
<evidence type="ECO:0000313" key="14">
    <source>
        <dbReference type="EnsemblPlants" id="Solyc05g051680.3.1"/>
    </source>
</evidence>
<evidence type="ECO:0000256" key="5">
    <source>
        <dbReference type="ARBA" id="ARBA00022741"/>
    </source>
</evidence>
<dbReference type="InParanoid" id="A0A3Q7GL50"/>
<dbReference type="GO" id="GO:0035861">
    <property type="term" value="C:site of double-strand break"/>
    <property type="evidence" value="ECO:0000318"/>
    <property type="project" value="GO_Central"/>
</dbReference>
<reference evidence="14" key="2">
    <citation type="submission" date="2019-01" db="UniProtKB">
        <authorList>
            <consortium name="EnsemblPlants"/>
        </authorList>
    </citation>
    <scope>IDENTIFICATION</scope>
    <source>
        <strain evidence="14">cv. Heinz 1706</strain>
    </source>
</reference>
<dbReference type="PANTHER" id="PTHR19306:SF6">
    <property type="entry name" value="STRUCTURAL MAINTENANCE OF CHROMOSOMES PROTEIN 6"/>
    <property type="match status" value="1"/>
</dbReference>
<feature type="coiled-coil region" evidence="12">
    <location>
        <begin position="184"/>
        <end position="225"/>
    </location>
</feature>
<dbReference type="Proteomes" id="UP000004994">
    <property type="component" value="Chromosome 5"/>
</dbReference>
<dbReference type="PANTHER" id="PTHR19306">
    <property type="entry name" value="STRUCTURAL MAINTENANCE OF CHROMOSOMES 5,6 SMC5, SMC6"/>
    <property type="match status" value="1"/>
</dbReference>
<dbReference type="Gene3D" id="3.40.50.300">
    <property type="entry name" value="P-loop containing nucleotide triphosphate hydrolases"/>
    <property type="match status" value="2"/>
</dbReference>
<reference evidence="14" key="1">
    <citation type="journal article" date="2012" name="Nature">
        <title>The tomato genome sequence provides insights into fleshy fruit evolution.</title>
        <authorList>
            <consortium name="Tomato Genome Consortium"/>
        </authorList>
    </citation>
    <scope>NUCLEOTIDE SEQUENCE [LARGE SCALE GENOMIC DNA]</scope>
    <source>
        <strain evidence="14">cv. Heinz 1706</strain>
    </source>
</reference>
<dbReference type="Gramene" id="Solyc05g051680.3.1">
    <property type="protein sequence ID" value="Solyc05g051680.3.1"/>
    <property type="gene ID" value="Solyc05g051680.3"/>
</dbReference>
<evidence type="ECO:0000256" key="9">
    <source>
        <dbReference type="ARBA" id="ARBA00023172"/>
    </source>
</evidence>
<keyword evidence="15" id="KW-1185">Reference proteome</keyword>
<keyword evidence="5" id="KW-0547">Nucleotide-binding</keyword>
<dbReference type="GO" id="GO:0030915">
    <property type="term" value="C:Smc5-Smc6 complex"/>
    <property type="evidence" value="ECO:0000318"/>
    <property type="project" value="GO_Central"/>
</dbReference>
<keyword evidence="10" id="KW-0234">DNA repair</keyword>
<name>A0A3Q7GL50_SOLLC</name>
<keyword evidence="7" id="KW-0067">ATP-binding</keyword>
<protein>
    <recommendedName>
        <fullName evidence="13">RecF/RecN/SMC N-terminal domain-containing protein</fullName>
    </recommendedName>
</protein>
<feature type="coiled-coil region" evidence="12">
    <location>
        <begin position="879"/>
        <end position="906"/>
    </location>
</feature>
<dbReference type="PaxDb" id="4081-Solyc05g051680.2.1"/>
<feature type="coiled-coil region" evidence="12">
    <location>
        <begin position="272"/>
        <end position="426"/>
    </location>
</feature>
<dbReference type="FunCoup" id="A0A3Q7GL50">
    <property type="interactions" value="2875"/>
</dbReference>
<sequence>MADRVPTGRPKRLQAGIISKIRLENFMCHSNLEIDFGDWVNFITGQNGSGKSAILTALCVAFGSRARGTQRANSLKDFIKTGCSHALVHVEMKNRGEDAFKGETYGDLIMIERRISESSSSIVLKNYQGKKVASKREELQELIVHFNIDVENPCVIMSQDKSREFLHSGNSKDKFKFFFKATLLQQVEDLLIGIQSQLKNANELVAELEKSINPIEKELDELQGKIRSMEHIEEISNQVDLLKKKLAWAWVYSVDKQLQDKIKRIEELKGRIPTCQSRIDQHLRKMEELNDQLTKKKAQIAHMMEKTSEVRKMTDELKQSLSLATKEKLELEEERGRKSNYIQKMAKRVKMFEQQIRDMDEQNIRNTQAEELDMEVKLKEFQAEIDSANVVFQRLRNEEDNLIDKINQAKDQINKIVHEIEENDKRDRDIRSRIRELQLHQSNKVTAFGGGRVMGLLEVIERQHRKFNRAPIGPIGAHVSLVDGDKWGTAIECAVGKVLNAFIVNDHKDSLLLRACAREANYNHLQIIIYEFSRPRLHIPDHMLPQTHHPTAISVLRSDNPTVLNVLIDVGSAERQVLVKDYDAGKTVAFDQRISNLKEVYTSDGYKMFSRGSVQTTLPPMKNMRGGRLSGSYDDKIKTLESEAFEAQNKARQSKGMKRSINEELQGLHDNLQSAKRRRHDAERVLRSKEFSLQDFKKSYVAESSSTAVSTVDELHVELSFYFLENNVQKVRDEMHEGENLLEKLQLRLKEADNKANEVKISFENLCESAKVEIGALEEAERELMMIDKDLKDAELKKNHYEGVMSTKVLSQLTGAEAEYQELEHNRRESYKKASIICPESEIEALGGCDGSTPEQLSAHLARLSQRLQQESRRHPESIEDLRMLYNKKERKILRKQQTYKAFREKLGACHKALELRWSKFQRNATLLKRQLTWQYDLYHLHIHIIFNGHLGKKGISGHIKVCYEEKTLSIEVKMPQDASSSSVRDTRGLSGGERSFSTLCFALALHEMTEAPFRAMDEFDVFMDAVSRKISLDAVVDFALAQGSQWIFITPHDIRRMDHALAKHTNKFVSAQFCNLSFKSVSMVKQDERVKKQQMAAPRS</sequence>
<dbReference type="GO" id="GO:0005634">
    <property type="term" value="C:nucleus"/>
    <property type="evidence" value="ECO:0000318"/>
    <property type="project" value="GO_Central"/>
</dbReference>
<dbReference type="GO" id="GO:0005524">
    <property type="term" value="F:ATP binding"/>
    <property type="evidence" value="ECO:0007669"/>
    <property type="project" value="UniProtKB-KW"/>
</dbReference>
<dbReference type="GO" id="GO:0051276">
    <property type="term" value="P:chromosome organization"/>
    <property type="evidence" value="ECO:0007669"/>
    <property type="project" value="InterPro"/>
</dbReference>
<dbReference type="InterPro" id="IPR003395">
    <property type="entry name" value="RecF/RecN/SMC_N"/>
</dbReference>
<evidence type="ECO:0000256" key="2">
    <source>
        <dbReference type="ARBA" id="ARBA00004286"/>
    </source>
</evidence>
<comment type="subcellular location">
    <subcellularLocation>
        <location evidence="2">Chromosome</location>
    </subcellularLocation>
    <subcellularLocation>
        <location evidence="1">Nucleus</location>
    </subcellularLocation>
</comment>
<evidence type="ECO:0000256" key="1">
    <source>
        <dbReference type="ARBA" id="ARBA00004123"/>
    </source>
</evidence>
<dbReference type="InterPro" id="IPR036277">
    <property type="entry name" value="SMC_hinge_sf"/>
</dbReference>
<feature type="coiled-coil region" evidence="12">
    <location>
        <begin position="658"/>
        <end position="685"/>
    </location>
</feature>
<dbReference type="OMA" id="MCHDHFY"/>
<keyword evidence="6" id="KW-0227">DNA damage</keyword>
<dbReference type="GO" id="GO:0003697">
    <property type="term" value="F:single-stranded DNA binding"/>
    <property type="evidence" value="ECO:0000318"/>
    <property type="project" value="GO_Central"/>
</dbReference>
<dbReference type="SUPFAM" id="SSF52540">
    <property type="entry name" value="P-loop containing nucleoside triphosphate hydrolases"/>
    <property type="match status" value="1"/>
</dbReference>
<keyword evidence="9" id="KW-0233">DNA recombination</keyword>
<keyword evidence="11" id="KW-0539">Nucleus</keyword>
<organism evidence="14">
    <name type="scientific">Solanum lycopersicum</name>
    <name type="common">Tomato</name>
    <name type="synonym">Lycopersicon esculentum</name>
    <dbReference type="NCBI Taxonomy" id="4081"/>
    <lineage>
        <taxon>Eukaryota</taxon>
        <taxon>Viridiplantae</taxon>
        <taxon>Streptophyta</taxon>
        <taxon>Embryophyta</taxon>
        <taxon>Tracheophyta</taxon>
        <taxon>Spermatophyta</taxon>
        <taxon>Magnoliopsida</taxon>
        <taxon>eudicotyledons</taxon>
        <taxon>Gunneridae</taxon>
        <taxon>Pentapetalae</taxon>
        <taxon>asterids</taxon>
        <taxon>lamiids</taxon>
        <taxon>Solanales</taxon>
        <taxon>Solanaceae</taxon>
        <taxon>Solanoideae</taxon>
        <taxon>Solaneae</taxon>
        <taxon>Solanum</taxon>
        <taxon>Solanum subgen. Lycopersicon</taxon>
    </lineage>
</organism>
<feature type="domain" description="RecF/RecN/SMC N-terminal" evidence="13">
    <location>
        <begin position="18"/>
        <end position="1051"/>
    </location>
</feature>
<evidence type="ECO:0000256" key="11">
    <source>
        <dbReference type="ARBA" id="ARBA00023242"/>
    </source>
</evidence>
<dbReference type="SUPFAM" id="SSF75553">
    <property type="entry name" value="Smc hinge domain"/>
    <property type="match status" value="1"/>
</dbReference>
<dbReference type="GO" id="GO:0003684">
    <property type="term" value="F:damaged DNA binding"/>
    <property type="evidence" value="ECO:0000318"/>
    <property type="project" value="GO_Central"/>
</dbReference>
<dbReference type="AlphaFoldDB" id="A0A3Q7GL50"/>
<evidence type="ECO:0000256" key="7">
    <source>
        <dbReference type="ARBA" id="ARBA00022840"/>
    </source>
</evidence>
<evidence type="ECO:0000259" key="13">
    <source>
        <dbReference type="Pfam" id="PF02463"/>
    </source>
</evidence>
<comment type="similarity">
    <text evidence="3">Belongs to the SMC family. SMC6 subfamily.</text>
</comment>
<dbReference type="EnsemblPlants" id="Solyc05g051680.3.1">
    <property type="protein sequence ID" value="Solyc05g051680.3.1"/>
    <property type="gene ID" value="Solyc05g051680.3"/>
</dbReference>
<evidence type="ECO:0000256" key="8">
    <source>
        <dbReference type="ARBA" id="ARBA00023054"/>
    </source>
</evidence>
<dbReference type="Gene3D" id="1.10.287.510">
    <property type="entry name" value="Helix hairpin bin"/>
    <property type="match status" value="1"/>
</dbReference>
<dbReference type="GO" id="GO:0000724">
    <property type="term" value="P:double-strand break repair via homologous recombination"/>
    <property type="evidence" value="ECO:0000318"/>
    <property type="project" value="GO_Central"/>
</dbReference>
<evidence type="ECO:0000256" key="4">
    <source>
        <dbReference type="ARBA" id="ARBA00022454"/>
    </source>
</evidence>
<proteinExistence type="inferred from homology"/>
<evidence type="ECO:0000313" key="15">
    <source>
        <dbReference type="Proteomes" id="UP000004994"/>
    </source>
</evidence>
<evidence type="ECO:0000256" key="10">
    <source>
        <dbReference type="ARBA" id="ARBA00023204"/>
    </source>
</evidence>
<keyword evidence="8 12" id="KW-0175">Coiled coil</keyword>
<dbReference type="Pfam" id="PF02463">
    <property type="entry name" value="SMC_N"/>
    <property type="match status" value="1"/>
</dbReference>
<feature type="coiled-coil region" evidence="12">
    <location>
        <begin position="728"/>
        <end position="833"/>
    </location>
</feature>
<dbReference type="STRING" id="4081.A0A3Q7GL50"/>
<evidence type="ECO:0000256" key="6">
    <source>
        <dbReference type="ARBA" id="ARBA00022763"/>
    </source>
</evidence>
<accession>A0A3Q7GL50</accession>
<dbReference type="InterPro" id="IPR027417">
    <property type="entry name" value="P-loop_NTPase"/>
</dbReference>
<evidence type="ECO:0000256" key="3">
    <source>
        <dbReference type="ARBA" id="ARBA00006793"/>
    </source>
</evidence>
<keyword evidence="4" id="KW-0158">Chromosome</keyword>